<sequence>IILSLLLAQPPNVDLSTVCVNYPTDDEETRLGIIEAIQDPSSQVYSDSKFPSIIFSIPECKGLIFSLCKFRELAHEIAVLRTRSWPNLEEWLGKITRIDQQLQAWSTELERVKLNLENSPTATLPTIHKYQHSQIQQTQILHTMLLFFLYHSQGPVLSNAVTCLGSESPTERGDYFSPLFYQKCWETVVALQALTSQNGTLSVYYENTTFASTLAIAGIVCIETMERSQDPKVVQFAETFLDDILAFLNRMGRLWAFNAHMANKLRSWSESP</sequence>
<name>A0A9W8AP25_9FUNG</name>
<dbReference type="Proteomes" id="UP001150925">
    <property type="component" value="Unassembled WGS sequence"/>
</dbReference>
<evidence type="ECO:0000313" key="1">
    <source>
        <dbReference type="EMBL" id="KAJ1951394.1"/>
    </source>
</evidence>
<comment type="caution">
    <text evidence="1">The sequence shown here is derived from an EMBL/GenBank/DDBJ whole genome shotgun (WGS) entry which is preliminary data.</text>
</comment>
<gene>
    <name evidence="1" type="ORF">IWQ62_006431</name>
</gene>
<dbReference type="OrthoDB" id="6730379at2759"/>
<proteinExistence type="predicted"/>
<reference evidence="1" key="1">
    <citation type="submission" date="2022-07" db="EMBL/GenBank/DDBJ databases">
        <title>Phylogenomic reconstructions and comparative analyses of Kickxellomycotina fungi.</title>
        <authorList>
            <person name="Reynolds N.K."/>
            <person name="Stajich J.E."/>
            <person name="Barry K."/>
            <person name="Grigoriev I.V."/>
            <person name="Crous P."/>
            <person name="Smith M.E."/>
        </authorList>
    </citation>
    <scope>NUCLEOTIDE SEQUENCE</scope>
    <source>
        <strain evidence="1">RSA 1196</strain>
    </source>
</reference>
<feature type="non-terminal residue" evidence="1">
    <location>
        <position position="272"/>
    </location>
</feature>
<dbReference type="EMBL" id="JANBPY010003511">
    <property type="protein sequence ID" value="KAJ1951394.1"/>
    <property type="molecule type" value="Genomic_DNA"/>
</dbReference>
<evidence type="ECO:0000313" key="2">
    <source>
        <dbReference type="Proteomes" id="UP001150925"/>
    </source>
</evidence>
<organism evidence="1 2">
    <name type="scientific">Dispira parvispora</name>
    <dbReference type="NCBI Taxonomy" id="1520584"/>
    <lineage>
        <taxon>Eukaryota</taxon>
        <taxon>Fungi</taxon>
        <taxon>Fungi incertae sedis</taxon>
        <taxon>Zoopagomycota</taxon>
        <taxon>Kickxellomycotina</taxon>
        <taxon>Dimargaritomycetes</taxon>
        <taxon>Dimargaritales</taxon>
        <taxon>Dimargaritaceae</taxon>
        <taxon>Dispira</taxon>
    </lineage>
</organism>
<dbReference type="CDD" id="cd12148">
    <property type="entry name" value="fungal_TF_MHR"/>
    <property type="match status" value="1"/>
</dbReference>
<keyword evidence="2" id="KW-1185">Reference proteome</keyword>
<dbReference type="AlphaFoldDB" id="A0A9W8AP25"/>
<accession>A0A9W8AP25</accession>
<feature type="non-terminal residue" evidence="1">
    <location>
        <position position="1"/>
    </location>
</feature>
<protein>
    <submittedName>
        <fullName evidence="1">Uncharacterized protein</fullName>
    </submittedName>
</protein>